<keyword evidence="6" id="KW-0843">Virulence</keyword>
<evidence type="ECO:0000256" key="5">
    <source>
        <dbReference type="ARBA" id="ARBA00022801"/>
    </source>
</evidence>
<evidence type="ECO:0000256" key="1">
    <source>
        <dbReference type="ARBA" id="ARBA00004191"/>
    </source>
</evidence>
<sequence>MSQGLSRRGFLAAGAGAAAVSVLPPSVHAAMAMPAPSGGLSAIKHVVFLMQENRSFDHYFGRLRGVRGFGDRNAVTLPDGRPVFEQPDGAGRVLPFPVREAAGIVGKDLQWISALPHGWGDGQQAAADGWHNGWVAAKSPATMAYYERRDLPLQYELADSFTICDHYFCSVLSSTSPNRNYHVSGHTGYEPGTTKRAIDNSAYDEDTHAGYTWANAGEVLEAAGHSWKVYQEWDNYEDNNLEFFAAFRRIARKALRGDFQSMDSFYSALGRAATDADREAMLARLEEGVAALTPQERSLYERALRRGRPGTLAAGFRADVEAGRLPKVSYIVPPAADSEHPSASSPIQSAQITWDILDAIASTPEVWRSTALFITYDENDGFFDHVPPPRPPAERTDEFYDGKPIGLGVRVPMVVVSPWTIGGYACSQVFDHSSTVRFLESWLKVRFPDISAWRRTVSGDLTSAFDFTRAGSRPTPAHPAPVPPFTGRWRPAPPADQRMPVQEKGVRRARPLPYQPEASARLHGAELRLTLANRGTESAHMAVYPYAGELPAPLHADVLGETTRVVPVPGDRYELVLTGPNGFRREFSGSRAGAAAGVQVSAQVDGEALRLTLLLVNEGTERVRLRVRALAYDERDLAVVLRPGESRRVPWPAKEAQGWYDARITCEQDASFGRRLMGHIENGRPSITG</sequence>
<evidence type="ECO:0000256" key="8">
    <source>
        <dbReference type="SAM" id="MobiDB-lite"/>
    </source>
</evidence>
<dbReference type="Pfam" id="PF05506">
    <property type="entry name" value="PLipase_C_C"/>
    <property type="match status" value="2"/>
</dbReference>
<dbReference type="EC" id="3.1.4.3" evidence="3"/>
<organism evidence="11 12">
    <name type="scientific">Sphaerisporangium melleum</name>
    <dbReference type="NCBI Taxonomy" id="321316"/>
    <lineage>
        <taxon>Bacteria</taxon>
        <taxon>Bacillati</taxon>
        <taxon>Actinomycetota</taxon>
        <taxon>Actinomycetes</taxon>
        <taxon>Streptosporangiales</taxon>
        <taxon>Streptosporangiaceae</taxon>
        <taxon>Sphaerisporangium</taxon>
    </lineage>
</organism>
<dbReference type="GO" id="GO:0016042">
    <property type="term" value="P:lipid catabolic process"/>
    <property type="evidence" value="ECO:0007669"/>
    <property type="project" value="InterPro"/>
</dbReference>
<dbReference type="PANTHER" id="PTHR31956">
    <property type="entry name" value="NON-SPECIFIC PHOSPHOLIPASE C4-RELATED"/>
    <property type="match status" value="1"/>
</dbReference>
<evidence type="ECO:0000256" key="7">
    <source>
        <dbReference type="ARBA" id="ARBA00048421"/>
    </source>
</evidence>
<protein>
    <recommendedName>
        <fullName evidence="3">phospholipase C</fullName>
        <ecNumber evidence="3">3.1.4.3</ecNumber>
    </recommendedName>
</protein>
<feature type="domain" description="Bacterial phospholipase C C-terminal" evidence="10">
    <location>
        <begin position="604"/>
        <end position="679"/>
    </location>
</feature>
<dbReference type="PROSITE" id="PS51318">
    <property type="entry name" value="TAT"/>
    <property type="match status" value="1"/>
</dbReference>
<comment type="similarity">
    <text evidence="2">Belongs to the bacterial phospholipase C family.</text>
</comment>
<dbReference type="InterPro" id="IPR007312">
    <property type="entry name" value="Phosphoesterase"/>
</dbReference>
<dbReference type="NCBIfam" id="TIGR03396">
    <property type="entry name" value="PC_PLC"/>
    <property type="match status" value="1"/>
</dbReference>
<dbReference type="GO" id="GO:0034480">
    <property type="term" value="F:phosphatidylcholine phospholipase C activity"/>
    <property type="evidence" value="ECO:0007669"/>
    <property type="project" value="UniProtKB-EC"/>
</dbReference>
<dbReference type="EMBL" id="BMNT01000032">
    <property type="protein sequence ID" value="GGL04636.1"/>
    <property type="molecule type" value="Genomic_DNA"/>
</dbReference>
<reference evidence="11" key="2">
    <citation type="submission" date="2020-09" db="EMBL/GenBank/DDBJ databases">
        <authorList>
            <person name="Sun Q."/>
            <person name="Ohkuma M."/>
        </authorList>
    </citation>
    <scope>NUCLEOTIDE SEQUENCE</scope>
    <source>
        <strain evidence="11">JCM 13064</strain>
    </source>
</reference>
<keyword evidence="5" id="KW-0378">Hydrolase</keyword>
<proteinExistence type="inferred from homology"/>
<dbReference type="Proteomes" id="UP000645217">
    <property type="component" value="Unassembled WGS sequence"/>
</dbReference>
<evidence type="ECO:0000259" key="10">
    <source>
        <dbReference type="Pfam" id="PF05506"/>
    </source>
</evidence>
<evidence type="ECO:0000256" key="4">
    <source>
        <dbReference type="ARBA" id="ARBA00022512"/>
    </source>
</evidence>
<reference evidence="11" key="1">
    <citation type="journal article" date="2014" name="Int. J. Syst. Evol. Microbiol.">
        <title>Complete genome sequence of Corynebacterium casei LMG S-19264T (=DSM 44701T), isolated from a smear-ripened cheese.</title>
        <authorList>
            <consortium name="US DOE Joint Genome Institute (JGI-PGF)"/>
            <person name="Walter F."/>
            <person name="Albersmeier A."/>
            <person name="Kalinowski J."/>
            <person name="Ruckert C."/>
        </authorList>
    </citation>
    <scope>NUCLEOTIDE SEQUENCE</scope>
    <source>
        <strain evidence="11">JCM 13064</strain>
    </source>
</reference>
<dbReference type="InterPro" id="IPR006311">
    <property type="entry name" value="TAT_signal"/>
</dbReference>
<comment type="catalytic activity">
    <reaction evidence="7">
        <text>a 1,2-diacyl-sn-glycero-3-phosphocholine + H2O = phosphocholine + a 1,2-diacyl-sn-glycerol + H(+)</text>
        <dbReference type="Rhea" id="RHEA:10604"/>
        <dbReference type="ChEBI" id="CHEBI:15377"/>
        <dbReference type="ChEBI" id="CHEBI:15378"/>
        <dbReference type="ChEBI" id="CHEBI:17815"/>
        <dbReference type="ChEBI" id="CHEBI:57643"/>
        <dbReference type="ChEBI" id="CHEBI:295975"/>
        <dbReference type="EC" id="3.1.4.3"/>
    </reaction>
    <physiologicalReaction direction="left-to-right" evidence="7">
        <dbReference type="Rhea" id="RHEA:10605"/>
    </physiologicalReaction>
</comment>
<name>A0A917RFZ5_9ACTN</name>
<dbReference type="InterPro" id="IPR017767">
    <property type="entry name" value="PC-PLC"/>
</dbReference>
<evidence type="ECO:0000256" key="3">
    <source>
        <dbReference type="ARBA" id="ARBA00012018"/>
    </source>
</evidence>
<dbReference type="Gene3D" id="3.40.720.10">
    <property type="entry name" value="Alkaline Phosphatase, subunit A"/>
    <property type="match status" value="2"/>
</dbReference>
<comment type="caution">
    <text evidence="11">The sequence shown here is derived from an EMBL/GenBank/DDBJ whole genome shotgun (WGS) entry which is preliminary data.</text>
</comment>
<dbReference type="RefSeq" id="WP_189165798.1">
    <property type="nucleotide sequence ID" value="NZ_BMNT01000032.1"/>
</dbReference>
<evidence type="ECO:0000256" key="9">
    <source>
        <dbReference type="SAM" id="SignalP"/>
    </source>
</evidence>
<dbReference type="InterPro" id="IPR017850">
    <property type="entry name" value="Alkaline_phosphatase_core_sf"/>
</dbReference>
<feature type="region of interest" description="Disordered" evidence="8">
    <location>
        <begin position="469"/>
        <end position="507"/>
    </location>
</feature>
<evidence type="ECO:0000256" key="2">
    <source>
        <dbReference type="ARBA" id="ARBA00009717"/>
    </source>
</evidence>
<dbReference type="AlphaFoldDB" id="A0A917RFZ5"/>
<evidence type="ECO:0000256" key="6">
    <source>
        <dbReference type="ARBA" id="ARBA00023026"/>
    </source>
</evidence>
<keyword evidence="4" id="KW-0134">Cell wall</keyword>
<keyword evidence="12" id="KW-1185">Reference proteome</keyword>
<feature type="domain" description="Bacterial phospholipase C C-terminal" evidence="10">
    <location>
        <begin position="509"/>
        <end position="589"/>
    </location>
</feature>
<keyword evidence="9" id="KW-0732">Signal</keyword>
<feature type="chain" id="PRO_5038054982" description="phospholipase C" evidence="9">
    <location>
        <begin position="30"/>
        <end position="689"/>
    </location>
</feature>
<feature type="signal peptide" evidence="9">
    <location>
        <begin position="1"/>
        <end position="29"/>
    </location>
</feature>
<evidence type="ECO:0000313" key="11">
    <source>
        <dbReference type="EMBL" id="GGL04636.1"/>
    </source>
</evidence>
<gene>
    <name evidence="11" type="primary">plcC</name>
    <name evidence="11" type="ORF">GCM10007964_53520</name>
</gene>
<keyword evidence="4" id="KW-0964">Secreted</keyword>
<evidence type="ECO:0000313" key="12">
    <source>
        <dbReference type="Proteomes" id="UP000645217"/>
    </source>
</evidence>
<dbReference type="InterPro" id="IPR008475">
    <property type="entry name" value="PLipase_C_C"/>
</dbReference>
<accession>A0A917RFZ5</accession>
<comment type="subcellular location">
    <subcellularLocation>
        <location evidence="1">Secreted</location>
        <location evidence="1">Cell wall</location>
    </subcellularLocation>
</comment>
<dbReference type="Pfam" id="PF04185">
    <property type="entry name" value="Phosphoesterase"/>
    <property type="match status" value="2"/>
</dbReference>
<dbReference type="PANTHER" id="PTHR31956:SF1">
    <property type="entry name" value="NON-SPECIFIC PHOSPHOLIPASE C1"/>
    <property type="match status" value="1"/>
</dbReference>